<gene>
    <name evidence="3" type="ORF">ZYGM_004799</name>
</gene>
<dbReference type="InterPro" id="IPR036638">
    <property type="entry name" value="HLH_DNA-bd_sf"/>
</dbReference>
<feature type="domain" description="BHLH" evidence="2">
    <location>
        <begin position="94"/>
        <end position="146"/>
    </location>
</feature>
<dbReference type="AlphaFoldDB" id="A0A4C2DZ57"/>
<evidence type="ECO:0000259" key="2">
    <source>
        <dbReference type="PROSITE" id="PS50888"/>
    </source>
</evidence>
<feature type="compositionally biased region" description="Basic and acidic residues" evidence="1">
    <location>
        <begin position="63"/>
        <end position="76"/>
    </location>
</feature>
<dbReference type="OrthoDB" id="5778525at2759"/>
<reference evidence="3 4" key="1">
    <citation type="submission" date="2019-01" db="EMBL/GenBank/DDBJ databases">
        <title>Draft Genome Sequencing of Zygosaccharomyces mellis Ca-7.</title>
        <authorList>
            <person name="Shiwa Y."/>
            <person name="Kanesaki Y."/>
            <person name="Ishige T."/>
            <person name="Mura K."/>
            <person name="Hori T."/>
            <person name="Tamura T."/>
        </authorList>
    </citation>
    <scope>NUCLEOTIDE SEQUENCE [LARGE SCALE GENOMIC DNA]</scope>
    <source>
        <strain evidence="3 4">Ca-7</strain>
    </source>
</reference>
<dbReference type="SMART" id="SM00353">
    <property type="entry name" value="HLH"/>
    <property type="match status" value="1"/>
</dbReference>
<dbReference type="InterPro" id="IPR011598">
    <property type="entry name" value="bHLH_dom"/>
</dbReference>
<sequence length="229" mass="26969">MDRLSINYATDLDKSNKAKPKYTVPTTLLLFSAPSPMEVELRGVKNNNDHSIHNSMQLNDEDVNTRRQRDENEEPLRKKRKPRAKKINKLSKEEVRQNHVSSEKKRRELVRTIYDELVKMIPDLQPSENRSEMVIYLKTINHLNWLYRTNKRLCNQLEKKYKELGEDGYRIPENLVWELRPGSDNSNNSSDEGNYDVEGFSDNALFSLDHEINITRAHHKATQYRNLSM</sequence>
<dbReference type="Gene3D" id="4.10.280.10">
    <property type="entry name" value="Helix-loop-helix DNA-binding domain"/>
    <property type="match status" value="1"/>
</dbReference>
<dbReference type="InterPro" id="IPR057072">
    <property type="entry name" value="bHLH_INO4"/>
</dbReference>
<proteinExistence type="predicted"/>
<protein>
    <recommendedName>
        <fullName evidence="2">BHLH domain-containing protein</fullName>
    </recommendedName>
</protein>
<comment type="caution">
    <text evidence="3">The sequence shown here is derived from an EMBL/GenBank/DDBJ whole genome shotgun (WGS) entry which is preliminary data.</text>
</comment>
<dbReference type="PROSITE" id="PS50888">
    <property type="entry name" value="BHLH"/>
    <property type="match status" value="1"/>
</dbReference>
<dbReference type="Proteomes" id="UP000301737">
    <property type="component" value="Unassembled WGS sequence"/>
</dbReference>
<evidence type="ECO:0000256" key="1">
    <source>
        <dbReference type="SAM" id="MobiDB-lite"/>
    </source>
</evidence>
<evidence type="ECO:0000313" key="3">
    <source>
        <dbReference type="EMBL" id="GCE97284.1"/>
    </source>
</evidence>
<dbReference type="SUPFAM" id="SSF47459">
    <property type="entry name" value="HLH, helix-loop-helix DNA-binding domain"/>
    <property type="match status" value="1"/>
</dbReference>
<evidence type="ECO:0000313" key="4">
    <source>
        <dbReference type="Proteomes" id="UP000301737"/>
    </source>
</evidence>
<name>A0A4C2DZ57_9SACH</name>
<dbReference type="Pfam" id="PF23181">
    <property type="entry name" value="bHLH_INO4"/>
    <property type="match status" value="1"/>
</dbReference>
<dbReference type="EMBL" id="BIMX01000001">
    <property type="protein sequence ID" value="GCE97284.1"/>
    <property type="molecule type" value="Genomic_DNA"/>
</dbReference>
<accession>A0A4C2DZ57</accession>
<dbReference type="GO" id="GO:0046983">
    <property type="term" value="F:protein dimerization activity"/>
    <property type="evidence" value="ECO:0007669"/>
    <property type="project" value="InterPro"/>
</dbReference>
<organism evidence="3 4">
    <name type="scientific">Zygosaccharomyces mellis</name>
    <dbReference type="NCBI Taxonomy" id="42258"/>
    <lineage>
        <taxon>Eukaryota</taxon>
        <taxon>Fungi</taxon>
        <taxon>Dikarya</taxon>
        <taxon>Ascomycota</taxon>
        <taxon>Saccharomycotina</taxon>
        <taxon>Saccharomycetes</taxon>
        <taxon>Saccharomycetales</taxon>
        <taxon>Saccharomycetaceae</taxon>
        <taxon>Zygosaccharomyces</taxon>
    </lineage>
</organism>
<feature type="region of interest" description="Disordered" evidence="1">
    <location>
        <begin position="47"/>
        <end position="85"/>
    </location>
</feature>
<keyword evidence="4" id="KW-1185">Reference proteome</keyword>